<dbReference type="InterPro" id="IPR000182">
    <property type="entry name" value="GNAT_dom"/>
</dbReference>
<sequence>MKQKQTWLYNQRPVPTKRMTLTPMSADELGELIERETDVHMKQAYAEMRDGVLQNPDQALWYTAWRITLKDTGEMLGDLCFHGMPVDKTVEIGYGVLEQHRGKGYATEAAHALIDWAFTQQDVYFVRAITDEGNAPSEHLLEKLKFKKLPLAPAAANLEEGQTLWELERPTTMWMMIFMCIGMGSGGAIGSASDNYSMGMVLGMSVGLAIGSALDAQDRAQRKRAQDAK</sequence>
<dbReference type="PANTHER" id="PTHR43792">
    <property type="entry name" value="GNAT FAMILY, PUTATIVE (AFU_ORTHOLOGUE AFUA_3G00765)-RELATED-RELATED"/>
    <property type="match status" value="1"/>
</dbReference>
<gene>
    <name evidence="3" type="ORF">SDC9_154048</name>
</gene>
<name>A0A645EXP9_9ZZZZ</name>
<keyword evidence="1" id="KW-0812">Transmembrane</keyword>
<reference evidence="3" key="1">
    <citation type="submission" date="2019-08" db="EMBL/GenBank/DDBJ databases">
        <authorList>
            <person name="Kucharzyk K."/>
            <person name="Murdoch R.W."/>
            <person name="Higgins S."/>
            <person name="Loffler F."/>
        </authorList>
    </citation>
    <scope>NUCLEOTIDE SEQUENCE</scope>
</reference>
<protein>
    <recommendedName>
        <fullName evidence="2">N-acetyltransferase domain-containing protein</fullName>
    </recommendedName>
</protein>
<comment type="caution">
    <text evidence="3">The sequence shown here is derived from an EMBL/GenBank/DDBJ whole genome shotgun (WGS) entry which is preliminary data.</text>
</comment>
<dbReference type="GO" id="GO:0016747">
    <property type="term" value="F:acyltransferase activity, transferring groups other than amino-acyl groups"/>
    <property type="evidence" value="ECO:0007669"/>
    <property type="project" value="InterPro"/>
</dbReference>
<proteinExistence type="predicted"/>
<keyword evidence="1" id="KW-0472">Membrane</keyword>
<dbReference type="PANTHER" id="PTHR43792:SF13">
    <property type="entry name" value="ACETYLTRANSFERASE"/>
    <property type="match status" value="1"/>
</dbReference>
<evidence type="ECO:0000259" key="2">
    <source>
        <dbReference type="PROSITE" id="PS51186"/>
    </source>
</evidence>
<dbReference type="SUPFAM" id="SSF55729">
    <property type="entry name" value="Acyl-CoA N-acyltransferases (Nat)"/>
    <property type="match status" value="1"/>
</dbReference>
<feature type="transmembrane region" description="Helical" evidence="1">
    <location>
        <begin position="172"/>
        <end position="190"/>
    </location>
</feature>
<keyword evidence="1" id="KW-1133">Transmembrane helix</keyword>
<dbReference type="Pfam" id="PF13302">
    <property type="entry name" value="Acetyltransf_3"/>
    <property type="match status" value="1"/>
</dbReference>
<dbReference type="PROSITE" id="PS51186">
    <property type="entry name" value="GNAT"/>
    <property type="match status" value="1"/>
</dbReference>
<dbReference type="Gene3D" id="3.40.630.30">
    <property type="match status" value="1"/>
</dbReference>
<accession>A0A645EXP9</accession>
<dbReference type="AlphaFoldDB" id="A0A645EXP9"/>
<feature type="domain" description="N-acetyltransferase" evidence="2">
    <location>
        <begin position="19"/>
        <end position="180"/>
    </location>
</feature>
<dbReference type="EMBL" id="VSSQ01052729">
    <property type="protein sequence ID" value="MPN06791.1"/>
    <property type="molecule type" value="Genomic_DNA"/>
</dbReference>
<dbReference type="CDD" id="cd04301">
    <property type="entry name" value="NAT_SF"/>
    <property type="match status" value="1"/>
</dbReference>
<organism evidence="3">
    <name type="scientific">bioreactor metagenome</name>
    <dbReference type="NCBI Taxonomy" id="1076179"/>
    <lineage>
        <taxon>unclassified sequences</taxon>
        <taxon>metagenomes</taxon>
        <taxon>ecological metagenomes</taxon>
    </lineage>
</organism>
<dbReference type="InterPro" id="IPR051531">
    <property type="entry name" value="N-acetyltransferase"/>
</dbReference>
<evidence type="ECO:0000256" key="1">
    <source>
        <dbReference type="SAM" id="Phobius"/>
    </source>
</evidence>
<evidence type="ECO:0000313" key="3">
    <source>
        <dbReference type="EMBL" id="MPN06791.1"/>
    </source>
</evidence>
<feature type="transmembrane region" description="Helical" evidence="1">
    <location>
        <begin position="196"/>
        <end position="214"/>
    </location>
</feature>
<dbReference type="InterPro" id="IPR016181">
    <property type="entry name" value="Acyl_CoA_acyltransferase"/>
</dbReference>